<dbReference type="Proteomes" id="UP000886653">
    <property type="component" value="Unassembled WGS sequence"/>
</dbReference>
<accession>A0A9P6NIY2</accession>
<evidence type="ECO:0000313" key="2">
    <source>
        <dbReference type="Proteomes" id="UP000886653"/>
    </source>
</evidence>
<dbReference type="AlphaFoldDB" id="A0A9P6NIY2"/>
<comment type="caution">
    <text evidence="1">The sequence shown here is derived from an EMBL/GenBank/DDBJ whole genome shotgun (WGS) entry which is preliminary data.</text>
</comment>
<gene>
    <name evidence="1" type="ORF">CROQUDRAFT_94545</name>
</gene>
<proteinExistence type="predicted"/>
<keyword evidence="2" id="KW-1185">Reference proteome</keyword>
<evidence type="ECO:0000313" key="1">
    <source>
        <dbReference type="EMBL" id="KAG0144873.1"/>
    </source>
</evidence>
<organism evidence="1 2">
    <name type="scientific">Cronartium quercuum f. sp. fusiforme G11</name>
    <dbReference type="NCBI Taxonomy" id="708437"/>
    <lineage>
        <taxon>Eukaryota</taxon>
        <taxon>Fungi</taxon>
        <taxon>Dikarya</taxon>
        <taxon>Basidiomycota</taxon>
        <taxon>Pucciniomycotina</taxon>
        <taxon>Pucciniomycetes</taxon>
        <taxon>Pucciniales</taxon>
        <taxon>Coleosporiaceae</taxon>
        <taxon>Cronartium</taxon>
    </lineage>
</organism>
<sequence>MYSHRTCKRQGDADLVNVNVFVVVCLKTFDRGITPLLKHIYAVNEDMEKLERNGFKWTKDMLLGMLYQHDASMSVSHLMESINVVLDAKYRAKPEPFKSSDIRAEMQASFRVMKREK</sequence>
<reference evidence="1" key="1">
    <citation type="submission" date="2013-11" db="EMBL/GenBank/DDBJ databases">
        <title>Genome sequence of the fusiform rust pathogen reveals effectors for host alternation and coevolution with pine.</title>
        <authorList>
            <consortium name="DOE Joint Genome Institute"/>
            <person name="Smith K."/>
            <person name="Pendleton A."/>
            <person name="Kubisiak T."/>
            <person name="Anderson C."/>
            <person name="Salamov A."/>
            <person name="Aerts A."/>
            <person name="Riley R."/>
            <person name="Clum A."/>
            <person name="Lindquist E."/>
            <person name="Ence D."/>
            <person name="Campbell M."/>
            <person name="Kronenberg Z."/>
            <person name="Feau N."/>
            <person name="Dhillon B."/>
            <person name="Hamelin R."/>
            <person name="Burleigh J."/>
            <person name="Smith J."/>
            <person name="Yandell M."/>
            <person name="Nelson C."/>
            <person name="Grigoriev I."/>
            <person name="Davis J."/>
        </authorList>
    </citation>
    <scope>NUCLEOTIDE SEQUENCE</scope>
    <source>
        <strain evidence="1">G11</strain>
    </source>
</reference>
<dbReference type="EMBL" id="MU167287">
    <property type="protein sequence ID" value="KAG0144873.1"/>
    <property type="molecule type" value="Genomic_DNA"/>
</dbReference>
<name>A0A9P6NIY2_9BASI</name>
<protein>
    <submittedName>
        <fullName evidence="1">Uncharacterized protein</fullName>
    </submittedName>
</protein>